<proteinExistence type="inferred from homology"/>
<comment type="caution">
    <text evidence="3">The sequence shown here is derived from an EMBL/GenBank/DDBJ whole genome shotgun (WGS) entry which is preliminary data.</text>
</comment>
<gene>
    <name evidence="3" type="ORF">LTR69_005537</name>
</gene>
<evidence type="ECO:0008006" key="5">
    <source>
        <dbReference type="Google" id="ProtNLM"/>
    </source>
</evidence>
<reference evidence="3 4" key="1">
    <citation type="submission" date="2023-08" db="EMBL/GenBank/DDBJ databases">
        <title>Black Yeasts Isolated from many extreme environments.</title>
        <authorList>
            <person name="Coleine C."/>
            <person name="Stajich J.E."/>
            <person name="Selbmann L."/>
        </authorList>
    </citation>
    <scope>NUCLEOTIDE SEQUENCE [LARGE SCALE GENOMIC DNA]</scope>
    <source>
        <strain evidence="3 4">CCFEE 6328</strain>
    </source>
</reference>
<name>A0ABR0JCB9_9EURO</name>
<dbReference type="InterPro" id="IPR023398">
    <property type="entry name" value="TIF_eIF4e-like"/>
</dbReference>
<protein>
    <recommendedName>
        <fullName evidence="5">DUF1917-domain-containing protein</fullName>
    </recommendedName>
</protein>
<evidence type="ECO:0000313" key="3">
    <source>
        <dbReference type="EMBL" id="KAK5060938.1"/>
    </source>
</evidence>
<keyword evidence="4" id="KW-1185">Reference proteome</keyword>
<dbReference type="Pfam" id="PF08939">
    <property type="entry name" value="Bles03"/>
    <property type="match status" value="1"/>
</dbReference>
<sequence>MASTENWISIPDDLISEESDFQGNAETKAFYNRLAESYNPRKYWAIHDWGIQVIAERNRKAQRRTAGPSAVEEVGTPSKRRKLDEGSGGQQGSTHQSPKPALTPLRASKGKLLLGVAPTEQAGTGATDVTDANNERDKLKPRNYYEGQKSAKQLSELLSEFLERLPPSTTPFSTYGPWIWIANPYPPPEKNSSGKVVTDPEGRDVASFRQLGSRLLENYMARKQEIEEQNPGKQPGSITRILRPDRVRLESSIRELARQKNVTCGKWMLFPEASDVDWVWAVVAKGVWEGKLGISAKVATATDAGPTTDEGDERARGREQRLICLYTYDFSDRDDVKRVLLGLKQLGLLDNDSFGDGSRSNNGNAGKVIYYKCDAYTYLDISSNNEYKLKASMYNSKDMLAEKD</sequence>
<evidence type="ECO:0000313" key="4">
    <source>
        <dbReference type="Proteomes" id="UP001345691"/>
    </source>
</evidence>
<feature type="region of interest" description="Disordered" evidence="2">
    <location>
        <begin position="119"/>
        <end position="146"/>
    </location>
</feature>
<accession>A0ABR0JCB9</accession>
<dbReference type="PANTHER" id="PTHR31977">
    <property type="entry name" value="UPF0696 PROTEIN C11ORF68"/>
    <property type="match status" value="1"/>
</dbReference>
<evidence type="ECO:0000256" key="1">
    <source>
        <dbReference type="ARBA" id="ARBA00010568"/>
    </source>
</evidence>
<comment type="similarity">
    <text evidence="1">Belongs to the UPF0696 family.</text>
</comment>
<dbReference type="Gene3D" id="3.30.760.10">
    <property type="entry name" value="RNA Cap, Translation Initiation Factor Eif4e"/>
    <property type="match status" value="1"/>
</dbReference>
<dbReference type="InterPro" id="IPR015034">
    <property type="entry name" value="Bles03"/>
</dbReference>
<dbReference type="EMBL" id="JAVRRF010000010">
    <property type="protein sequence ID" value="KAK5060938.1"/>
    <property type="molecule type" value="Genomic_DNA"/>
</dbReference>
<dbReference type="SUPFAM" id="SSF55418">
    <property type="entry name" value="eIF4e-like"/>
    <property type="match status" value="1"/>
</dbReference>
<organism evidence="3 4">
    <name type="scientific">Exophiala sideris</name>
    <dbReference type="NCBI Taxonomy" id="1016849"/>
    <lineage>
        <taxon>Eukaryota</taxon>
        <taxon>Fungi</taxon>
        <taxon>Dikarya</taxon>
        <taxon>Ascomycota</taxon>
        <taxon>Pezizomycotina</taxon>
        <taxon>Eurotiomycetes</taxon>
        <taxon>Chaetothyriomycetidae</taxon>
        <taxon>Chaetothyriales</taxon>
        <taxon>Herpotrichiellaceae</taxon>
        <taxon>Exophiala</taxon>
    </lineage>
</organism>
<dbReference type="PANTHER" id="PTHR31977:SF1">
    <property type="entry name" value="UPF0696 PROTEIN C11ORF68"/>
    <property type="match status" value="1"/>
</dbReference>
<feature type="region of interest" description="Disordered" evidence="2">
    <location>
        <begin position="60"/>
        <end position="103"/>
    </location>
</feature>
<evidence type="ECO:0000256" key="2">
    <source>
        <dbReference type="SAM" id="MobiDB-lite"/>
    </source>
</evidence>
<dbReference type="Proteomes" id="UP001345691">
    <property type="component" value="Unassembled WGS sequence"/>
</dbReference>